<evidence type="ECO:0000256" key="7">
    <source>
        <dbReference type="ARBA" id="ARBA00023098"/>
    </source>
</evidence>
<evidence type="ECO:0000256" key="9">
    <source>
        <dbReference type="ARBA" id="ARBA00023264"/>
    </source>
</evidence>
<evidence type="ECO:0000256" key="12">
    <source>
        <dbReference type="PIRSR" id="PIRSR000112-3"/>
    </source>
</evidence>
<feature type="binding site" evidence="10">
    <location>
        <position position="176"/>
    </location>
    <ligand>
        <name>glycerol</name>
        <dbReference type="ChEBI" id="CHEBI:17754"/>
    </ligand>
</feature>
<keyword evidence="7" id="KW-0443">Lipid metabolism</keyword>
<sequence length="353" mass="37728">MIKMVPLNTPHTIRLPVEVIVGKNVIEYIGKIIAKHLEGDEVTVLTGPNIRPLYSNTVTASLMDYGYKPHVDTVFSPKISEVERLLTQTPFSTSAVIGLGGGKVLDVGKVLAYKLKKPFVSVPTSASHDGIASPQASLEGLNGSHSIRVDTPFIVIADSHIIASAPKQLTLGGIGDVLAKFSSVLDSRLAQSLGEYIGDYSISLAEMSAKLVFNNLAQIISLSDNGIRTLLEALISNGIAMAIAGSSRPCSGSEHLFGHALDLLTSKKILHGFTVLLGTKISLALHGEDWVEFSEKALEAGLPMNARQLGVPPVYVVRALTFANKIRPDRPTILGNGITLEKARKVIDEVKLV</sequence>
<dbReference type="EMBL" id="NEXE01000094">
    <property type="protein sequence ID" value="PSN89621.1"/>
    <property type="molecule type" value="Genomic_DNA"/>
</dbReference>
<organism evidence="13 14">
    <name type="scientific">Candidatus Marsarchaeota G2 archaeon OSP_D</name>
    <dbReference type="NCBI Taxonomy" id="1978157"/>
    <lineage>
        <taxon>Archaea</taxon>
        <taxon>Candidatus Marsarchaeota</taxon>
        <taxon>Candidatus Marsarchaeota group 2</taxon>
    </lineage>
</organism>
<dbReference type="PANTHER" id="PTHR43616">
    <property type="entry name" value="GLYCEROL DEHYDROGENASE"/>
    <property type="match status" value="1"/>
</dbReference>
<keyword evidence="2" id="KW-0444">Lipid biosynthesis</keyword>
<feature type="binding site" evidence="11">
    <location>
        <position position="129"/>
    </location>
    <ligand>
        <name>glycerol</name>
        <dbReference type="ChEBI" id="CHEBI:17754"/>
    </ligand>
</feature>
<evidence type="ECO:0000256" key="11">
    <source>
        <dbReference type="PIRSR" id="PIRSR000112-2"/>
    </source>
</evidence>
<feature type="binding site" evidence="12">
    <location>
        <begin position="124"/>
        <end position="127"/>
    </location>
    <ligand>
        <name>NAD(+)</name>
        <dbReference type="ChEBI" id="CHEBI:57540"/>
    </ligand>
</feature>
<evidence type="ECO:0000256" key="2">
    <source>
        <dbReference type="ARBA" id="ARBA00022516"/>
    </source>
</evidence>
<feature type="binding site" evidence="12">
    <location>
        <begin position="102"/>
        <end position="106"/>
    </location>
    <ligand>
        <name>NAD(+)</name>
        <dbReference type="ChEBI" id="CHEBI:57540"/>
    </ligand>
</feature>
<keyword evidence="8" id="KW-0594">Phospholipid biosynthesis</keyword>
<dbReference type="Gene3D" id="1.20.1090.10">
    <property type="entry name" value="Dehydroquinate synthase-like - alpha domain"/>
    <property type="match status" value="1"/>
</dbReference>
<dbReference type="PANTHER" id="PTHR43616:SF5">
    <property type="entry name" value="GLYCEROL DEHYDROGENASE 1"/>
    <property type="match status" value="1"/>
</dbReference>
<dbReference type="GO" id="GO:0008654">
    <property type="term" value="P:phospholipid biosynthetic process"/>
    <property type="evidence" value="ECO:0007669"/>
    <property type="project" value="UniProtKB-KW"/>
</dbReference>
<feature type="binding site" evidence="10">
    <location>
        <position position="271"/>
    </location>
    <ligand>
        <name>glycerol</name>
        <dbReference type="ChEBI" id="CHEBI:17754"/>
    </ligand>
</feature>
<dbReference type="PIRSF" id="PIRSF000112">
    <property type="entry name" value="Glycerol_dehydrogenase"/>
    <property type="match status" value="1"/>
</dbReference>
<gene>
    <name evidence="13" type="ORF">B9Q03_08420</name>
</gene>
<keyword evidence="3 10" id="KW-0479">Metal-binding</keyword>
<feature type="binding site" evidence="12">
    <location>
        <position position="133"/>
    </location>
    <ligand>
        <name>NAD(+)</name>
        <dbReference type="ChEBI" id="CHEBI:57540"/>
    </ligand>
</feature>
<evidence type="ECO:0000313" key="14">
    <source>
        <dbReference type="Proteomes" id="UP000240322"/>
    </source>
</evidence>
<dbReference type="AlphaFoldDB" id="A0A2R6ATB7"/>
<comment type="caution">
    <text evidence="13">The sequence shown here is derived from an EMBL/GenBank/DDBJ whole genome shotgun (WGS) entry which is preliminary data.</text>
</comment>
<reference evidence="13 14" key="1">
    <citation type="submission" date="2017-04" db="EMBL/GenBank/DDBJ databases">
        <title>Novel microbial lineages endemic to geothermal iron-oxide mats fill important gaps in the evolutionary history of Archaea.</title>
        <authorList>
            <person name="Jay Z.J."/>
            <person name="Beam J.P."/>
            <person name="Dlakic M."/>
            <person name="Rusch D.B."/>
            <person name="Kozubal M.A."/>
            <person name="Inskeep W.P."/>
        </authorList>
    </citation>
    <scope>NUCLEOTIDE SEQUENCE [LARGE SCALE GENOMIC DNA]</scope>
    <source>
        <strain evidence="13">OSP_D</strain>
    </source>
</reference>
<protein>
    <submittedName>
        <fullName evidence="13">Uncharacterized protein</fullName>
    </submittedName>
</protein>
<keyword evidence="6 12" id="KW-0520">NAD</keyword>
<dbReference type="GO" id="GO:0016614">
    <property type="term" value="F:oxidoreductase activity, acting on CH-OH group of donors"/>
    <property type="evidence" value="ECO:0007669"/>
    <property type="project" value="InterPro"/>
</dbReference>
<evidence type="ECO:0000313" key="13">
    <source>
        <dbReference type="EMBL" id="PSN89621.1"/>
    </source>
</evidence>
<evidence type="ECO:0000256" key="8">
    <source>
        <dbReference type="ARBA" id="ARBA00023209"/>
    </source>
</evidence>
<dbReference type="GO" id="GO:0046872">
    <property type="term" value="F:metal ion binding"/>
    <property type="evidence" value="ECO:0007669"/>
    <property type="project" value="UniProtKB-KW"/>
</dbReference>
<evidence type="ECO:0000256" key="6">
    <source>
        <dbReference type="ARBA" id="ARBA00023027"/>
    </source>
</evidence>
<comment type="cofactor">
    <cofactor evidence="10">
        <name>Zn(2+)</name>
        <dbReference type="ChEBI" id="CHEBI:29105"/>
    </cofactor>
    <text evidence="10">Binds 1 zinc ion per subunit.</text>
</comment>
<feature type="binding site" evidence="10">
    <location>
        <position position="255"/>
    </location>
    <ligand>
        <name>glycerol</name>
        <dbReference type="ChEBI" id="CHEBI:17754"/>
    </ligand>
</feature>
<accession>A0A2R6ATB7</accession>
<keyword evidence="1" id="KW-0963">Cytoplasm</keyword>
<keyword evidence="9" id="KW-1208">Phospholipid metabolism</keyword>
<proteinExistence type="predicted"/>
<keyword evidence="5" id="KW-0560">Oxidoreductase</keyword>
<dbReference type="InterPro" id="IPR016205">
    <property type="entry name" value="Glycerol_DH"/>
</dbReference>
<keyword evidence="4" id="KW-0521">NADP</keyword>
<dbReference type="Pfam" id="PF13685">
    <property type="entry name" value="Fe-ADH_2"/>
    <property type="match status" value="1"/>
</dbReference>
<evidence type="ECO:0000256" key="4">
    <source>
        <dbReference type="ARBA" id="ARBA00022857"/>
    </source>
</evidence>
<dbReference type="InterPro" id="IPR032837">
    <property type="entry name" value="G1PDH"/>
</dbReference>
<evidence type="ECO:0000256" key="1">
    <source>
        <dbReference type="ARBA" id="ARBA00022490"/>
    </source>
</evidence>
<dbReference type="Gene3D" id="3.40.50.1970">
    <property type="match status" value="1"/>
</dbReference>
<keyword evidence="10" id="KW-0862">Zinc</keyword>
<dbReference type="Proteomes" id="UP000240322">
    <property type="component" value="Unassembled WGS sequence"/>
</dbReference>
<name>A0A2R6ATB7_9ARCH</name>
<evidence type="ECO:0000256" key="5">
    <source>
        <dbReference type="ARBA" id="ARBA00023002"/>
    </source>
</evidence>
<evidence type="ECO:0000256" key="3">
    <source>
        <dbReference type="ARBA" id="ARBA00022723"/>
    </source>
</evidence>
<dbReference type="SUPFAM" id="SSF56796">
    <property type="entry name" value="Dehydroquinate synthase-like"/>
    <property type="match status" value="1"/>
</dbReference>
<evidence type="ECO:0000256" key="10">
    <source>
        <dbReference type="PIRSR" id="PIRSR000112-1"/>
    </source>
</evidence>